<organism evidence="2 3">
    <name type="scientific">Dolosigranulum pigrum</name>
    <dbReference type="NCBI Taxonomy" id="29394"/>
    <lineage>
        <taxon>Bacteria</taxon>
        <taxon>Bacillati</taxon>
        <taxon>Bacillota</taxon>
        <taxon>Bacilli</taxon>
        <taxon>Lactobacillales</taxon>
        <taxon>Carnobacteriaceae</taxon>
        <taxon>Dolosigranulum</taxon>
    </lineage>
</organism>
<reference evidence="2 3" key="1">
    <citation type="submission" date="2017-03" db="EMBL/GenBank/DDBJ databases">
        <title>wgs assembly of Dolosigranulum pigrum KPL CDC strains.</title>
        <authorList>
            <person name="Brugger S.D."/>
            <person name="Pettigrew M."/>
            <person name="Kong Y."/>
            <person name="Lemon K.P."/>
        </authorList>
    </citation>
    <scope>NUCLEOTIDE SEQUENCE [LARGE SCALE GENOMIC DNA]</scope>
    <source>
        <strain evidence="2 3">KPL1931_CDC4294-98</strain>
    </source>
</reference>
<comment type="caution">
    <text evidence="2">The sequence shown here is derived from an EMBL/GenBank/DDBJ whole genome shotgun (WGS) entry which is preliminary data.</text>
</comment>
<dbReference type="AlphaFoldDB" id="A0A328KL11"/>
<feature type="region of interest" description="Disordered" evidence="1">
    <location>
        <begin position="138"/>
        <end position="180"/>
    </location>
</feature>
<name>A0A328KL11_9LACT</name>
<proteinExistence type="predicted"/>
<sequence length="263" mass="30114">MLPKDILRLTSLNRGRTLRQSDRTPLKYQLNYSEDLIEKGGLIGKTATVYITRKNDVWLRIETDVLENDIVVFSIDQWLPENTYDIEIVVDGSHSFPSDNYGERIKISRSSFGSNSIIELIPKKEDLIEEILQRLREEHLLTPGKEEDEEEDKPQKPEEGDSGSEDDTPDISSNKYASHDDLEELKRTLSEKMDSPDIRNVQIVEQQAPSKSWEIIHSLQGYPTVTVIDNNGYVVYGDINYVSIHKIRVDFTSAFSGKVILNK</sequence>
<protein>
    <submittedName>
        <fullName evidence="2">Uncharacterized protein</fullName>
    </submittedName>
</protein>
<evidence type="ECO:0000256" key="1">
    <source>
        <dbReference type="SAM" id="MobiDB-lite"/>
    </source>
</evidence>
<dbReference type="Proteomes" id="UP000249099">
    <property type="component" value="Unassembled WGS sequence"/>
</dbReference>
<evidence type="ECO:0000313" key="3">
    <source>
        <dbReference type="Proteomes" id="UP000249099"/>
    </source>
</evidence>
<accession>A0A328KL11</accession>
<dbReference type="EMBL" id="NAQV01000023">
    <property type="protein sequence ID" value="RAN62454.1"/>
    <property type="molecule type" value="Genomic_DNA"/>
</dbReference>
<feature type="compositionally biased region" description="Acidic residues" evidence="1">
    <location>
        <begin position="160"/>
        <end position="169"/>
    </location>
</feature>
<evidence type="ECO:0000313" key="2">
    <source>
        <dbReference type="EMBL" id="RAN62454.1"/>
    </source>
</evidence>
<dbReference type="RefSeq" id="WP_112790402.1">
    <property type="nucleotide sequence ID" value="NZ_NAQV01000023.1"/>
</dbReference>
<gene>
    <name evidence="2" type="ORF">B8A44_07855</name>
</gene>